<comment type="caution">
    <text evidence="2">The sequence shown here is derived from an EMBL/GenBank/DDBJ whole genome shotgun (WGS) entry which is preliminary data.</text>
</comment>
<accession>A0AAE3NP94</accession>
<proteinExistence type="predicted"/>
<dbReference type="Gene3D" id="3.40.50.150">
    <property type="entry name" value="Vaccinia Virus protein VP39"/>
    <property type="match status" value="1"/>
</dbReference>
<keyword evidence="2" id="KW-0808">Transferase</keyword>
<dbReference type="AlphaFoldDB" id="A0AAE3NP94"/>
<keyword evidence="2" id="KW-0489">Methyltransferase</keyword>
<dbReference type="SUPFAM" id="SSF53335">
    <property type="entry name" value="S-adenosyl-L-methionine-dependent methyltransferases"/>
    <property type="match status" value="1"/>
</dbReference>
<dbReference type="GO" id="GO:0008168">
    <property type="term" value="F:methyltransferase activity"/>
    <property type="evidence" value="ECO:0007669"/>
    <property type="project" value="UniProtKB-KW"/>
</dbReference>
<dbReference type="CDD" id="cd02440">
    <property type="entry name" value="AdoMet_MTases"/>
    <property type="match status" value="1"/>
</dbReference>
<keyword evidence="3" id="KW-1185">Reference proteome</keyword>
<dbReference type="InterPro" id="IPR006342">
    <property type="entry name" value="FkbM_mtfrase"/>
</dbReference>
<feature type="domain" description="Methyltransferase FkbM" evidence="1">
    <location>
        <begin position="49"/>
        <end position="193"/>
    </location>
</feature>
<gene>
    <name evidence="2" type="ORF">P1J78_09705</name>
</gene>
<reference evidence="2" key="1">
    <citation type="submission" date="2023-03" db="EMBL/GenBank/DDBJ databases">
        <title>Multiphase analysis and comparison of six strains from genera Psychromarinibacter, Lutimaribacter, and Maritimibacter, including a novel species: Psychromarinibacter sediminicola sp. nov.</title>
        <authorList>
            <person name="Wang Y.-H."/>
            <person name="Ye M.-Q."/>
            <person name="Du Z.-J."/>
        </authorList>
    </citation>
    <scope>NUCLEOTIDE SEQUENCE</scope>
    <source>
        <strain evidence="2">C21-152</strain>
    </source>
</reference>
<evidence type="ECO:0000313" key="2">
    <source>
        <dbReference type="EMBL" id="MDF0601003.1"/>
    </source>
</evidence>
<dbReference type="PANTHER" id="PTHR34203">
    <property type="entry name" value="METHYLTRANSFERASE, FKBM FAMILY PROTEIN"/>
    <property type="match status" value="1"/>
</dbReference>
<dbReference type="Proteomes" id="UP001220964">
    <property type="component" value="Unassembled WGS sequence"/>
</dbReference>
<dbReference type="EMBL" id="JARGYC010000020">
    <property type="protein sequence ID" value="MDF0601003.1"/>
    <property type="molecule type" value="Genomic_DNA"/>
</dbReference>
<name>A0AAE3NP94_9RHOB</name>
<dbReference type="RefSeq" id="WP_275567145.1">
    <property type="nucleotide sequence ID" value="NZ_JARGYC010000020.1"/>
</dbReference>
<dbReference type="GO" id="GO:0032259">
    <property type="term" value="P:methylation"/>
    <property type="evidence" value="ECO:0007669"/>
    <property type="project" value="UniProtKB-KW"/>
</dbReference>
<dbReference type="Pfam" id="PF05050">
    <property type="entry name" value="Methyltransf_21"/>
    <property type="match status" value="1"/>
</dbReference>
<sequence>MEQTPSRLRLEAAHLWSKLTGRRARARAAAKRGFAAALARLGPDDVAVDLGANVGEFTRPMAETGAQVFAFEPDPHALTLLRRAVAGFDNVTVVPAAAGIEAGTARLYRKTSFAREPDRATKSSSLYAEKRNVRTEDALEIELRDFPAFLAGLDRDIALIKIDIEGGEVPLMEALLAAPVAARIGEVYVETHERGLPHLAARTAALRAATRGRRNPTVNWDWH</sequence>
<organism evidence="2 3">
    <name type="scientific">Psychromarinibacter sediminicola</name>
    <dbReference type="NCBI Taxonomy" id="3033385"/>
    <lineage>
        <taxon>Bacteria</taxon>
        <taxon>Pseudomonadati</taxon>
        <taxon>Pseudomonadota</taxon>
        <taxon>Alphaproteobacteria</taxon>
        <taxon>Rhodobacterales</taxon>
        <taxon>Paracoccaceae</taxon>
        <taxon>Psychromarinibacter</taxon>
    </lineage>
</organism>
<dbReference type="InterPro" id="IPR052514">
    <property type="entry name" value="SAM-dependent_MTase"/>
</dbReference>
<dbReference type="InterPro" id="IPR029063">
    <property type="entry name" value="SAM-dependent_MTases_sf"/>
</dbReference>
<protein>
    <submittedName>
        <fullName evidence="2">FkbM family methyltransferase</fullName>
    </submittedName>
</protein>
<evidence type="ECO:0000313" key="3">
    <source>
        <dbReference type="Proteomes" id="UP001220964"/>
    </source>
</evidence>
<evidence type="ECO:0000259" key="1">
    <source>
        <dbReference type="Pfam" id="PF05050"/>
    </source>
</evidence>
<dbReference type="PANTHER" id="PTHR34203:SF15">
    <property type="entry name" value="SLL1173 PROTEIN"/>
    <property type="match status" value="1"/>
</dbReference>
<dbReference type="NCBIfam" id="TIGR01444">
    <property type="entry name" value="fkbM_fam"/>
    <property type="match status" value="1"/>
</dbReference>